<evidence type="ECO:0000256" key="1">
    <source>
        <dbReference type="ARBA" id="ARBA00008226"/>
    </source>
</evidence>
<dbReference type="Gene3D" id="3.40.50.800">
    <property type="entry name" value="Anticodon-binding domain"/>
    <property type="match status" value="1"/>
</dbReference>
<comment type="catalytic activity">
    <reaction evidence="12 13">
        <text>tRNA(Thr) + L-threonine + ATP = L-threonyl-tRNA(Thr) + AMP + diphosphate + H(+)</text>
        <dbReference type="Rhea" id="RHEA:24624"/>
        <dbReference type="Rhea" id="RHEA-COMP:9670"/>
        <dbReference type="Rhea" id="RHEA-COMP:9704"/>
        <dbReference type="ChEBI" id="CHEBI:15378"/>
        <dbReference type="ChEBI" id="CHEBI:30616"/>
        <dbReference type="ChEBI" id="CHEBI:33019"/>
        <dbReference type="ChEBI" id="CHEBI:57926"/>
        <dbReference type="ChEBI" id="CHEBI:78442"/>
        <dbReference type="ChEBI" id="CHEBI:78534"/>
        <dbReference type="ChEBI" id="CHEBI:456215"/>
        <dbReference type="EC" id="6.1.1.3"/>
    </reaction>
</comment>
<dbReference type="Pfam" id="PF03129">
    <property type="entry name" value="HGTP_anticodon"/>
    <property type="match status" value="1"/>
</dbReference>
<comment type="subunit">
    <text evidence="13">Homodimer.</text>
</comment>
<keyword evidence="3 13" id="KW-0820">tRNA-binding</keyword>
<dbReference type="CDD" id="cd00860">
    <property type="entry name" value="ThrRS_anticodon"/>
    <property type="match status" value="1"/>
</dbReference>
<keyword evidence="11 13" id="KW-0030">Aminoacyl-tRNA synthetase</keyword>
<evidence type="ECO:0000256" key="9">
    <source>
        <dbReference type="ARBA" id="ARBA00022884"/>
    </source>
</evidence>
<dbReference type="FunFam" id="3.30.980.10:FF:000005">
    <property type="entry name" value="Threonyl-tRNA synthetase, mitochondrial"/>
    <property type="match status" value="1"/>
</dbReference>
<dbReference type="InterPro" id="IPR002320">
    <property type="entry name" value="Thr-tRNA-ligase_IIa"/>
</dbReference>
<accession>A0A9D9E9A7</accession>
<dbReference type="FunFam" id="3.30.930.10:FF:000002">
    <property type="entry name" value="Threonine--tRNA ligase"/>
    <property type="match status" value="1"/>
</dbReference>
<dbReference type="Gene3D" id="3.30.930.10">
    <property type="entry name" value="Bira Bifunctional Protein, Domain 2"/>
    <property type="match status" value="1"/>
</dbReference>
<evidence type="ECO:0000256" key="5">
    <source>
        <dbReference type="ARBA" id="ARBA00022723"/>
    </source>
</evidence>
<keyword evidence="2 13" id="KW-0963">Cytoplasm</keyword>
<sequence>MKTPSELPARKQVGRSGCDKSYKSVPFGGKQGGTAECKPLQFRPCTDEDESGKACLRFRRLSMEKDERLSTIRHSMAHVMAEAVLEMFPGAQIAIGPSIENGFYYDFELPRQLTEADLEEITARMKAIIKAGKEFKRIEVSRDEAREMFKDQKYKLELLDAIPEGETVTIYNQGAFTDLCRGPHVASTKELNAESFKLLSIAGAYWRGSEKNAMLTRIYGTAWSNPKELRTYMDHLADVERRDHRKLGKDLDLFSLHEEAGPGLVYWHPRGARIRQAIEDFWRKEHYKNGYEMVYTPHVGKSWLWETSGHLGFYRDSMYPPMEMDKADYYVKPMNCPFHIMIYNNSLHSYRDLPCRWAELGTVYRYEKAGALHGLMRVRGFTQDDAHLFCTPEQMDDEIEEVLRFSIHMLKSFGFEDFHAYISTRPEKSVGDPALWDSATEALRKAVEKAGLKYDIDEGGGAFYGPKIDLKIKDAIGREWQLSTVQFDFNLPERFKMTFVDKDGKEKRPLMIHRALLGSIERFFGVLLENYAGAFPPWLCPDQVAIVPVGESAFDYAKALEKRFKEAGLRAYADLSGDRMNAKIRKAQQLKVPYQVIIGEKEMAADQVSIRYRTGRQANGVATEAFIAEVKDIVDRKAQLD</sequence>
<keyword evidence="5 13" id="KW-0479">Metal-binding</keyword>
<dbReference type="FunFam" id="3.40.50.800:FF:000001">
    <property type="entry name" value="Threonine--tRNA ligase"/>
    <property type="match status" value="1"/>
</dbReference>
<dbReference type="Gene3D" id="3.30.54.20">
    <property type="match status" value="1"/>
</dbReference>
<comment type="caution">
    <text evidence="13">Lacks conserved residue(s) required for the propagation of feature annotation.</text>
</comment>
<evidence type="ECO:0000313" key="17">
    <source>
        <dbReference type="Proteomes" id="UP000823633"/>
    </source>
</evidence>
<comment type="cofactor">
    <cofactor evidence="13">
        <name>Zn(2+)</name>
        <dbReference type="ChEBI" id="CHEBI:29105"/>
    </cofactor>
    <text evidence="13">Binds 1 zinc ion per subunit.</text>
</comment>
<evidence type="ECO:0000256" key="4">
    <source>
        <dbReference type="ARBA" id="ARBA00022598"/>
    </source>
</evidence>
<dbReference type="InterPro" id="IPR018163">
    <property type="entry name" value="Thr/Ala-tRNA-synth_IIc_edit"/>
</dbReference>
<dbReference type="HAMAP" id="MF_00184">
    <property type="entry name" value="Thr_tRNA_synth"/>
    <property type="match status" value="1"/>
</dbReference>
<reference evidence="16" key="1">
    <citation type="submission" date="2020-10" db="EMBL/GenBank/DDBJ databases">
        <authorList>
            <person name="Gilroy R."/>
        </authorList>
    </citation>
    <scope>NUCLEOTIDE SEQUENCE</scope>
    <source>
        <strain evidence="16">11167</strain>
    </source>
</reference>
<dbReference type="SUPFAM" id="SSF55681">
    <property type="entry name" value="Class II aaRS and biotin synthetases"/>
    <property type="match status" value="1"/>
</dbReference>
<dbReference type="InterPro" id="IPR012947">
    <property type="entry name" value="tRNA_SAD"/>
</dbReference>
<dbReference type="NCBIfam" id="TIGR00418">
    <property type="entry name" value="thrS"/>
    <property type="match status" value="1"/>
</dbReference>
<comment type="similarity">
    <text evidence="1 13">Belongs to the class-II aminoacyl-tRNA synthetase family.</text>
</comment>
<reference evidence="16" key="2">
    <citation type="journal article" date="2021" name="PeerJ">
        <title>Extensive microbial diversity within the chicken gut microbiome revealed by metagenomics and culture.</title>
        <authorList>
            <person name="Gilroy R."/>
            <person name="Ravi A."/>
            <person name="Getino M."/>
            <person name="Pursley I."/>
            <person name="Horton D.L."/>
            <person name="Alikhan N.F."/>
            <person name="Baker D."/>
            <person name="Gharbi K."/>
            <person name="Hall N."/>
            <person name="Watson M."/>
            <person name="Adriaenssens E.M."/>
            <person name="Foster-Nyarko E."/>
            <person name="Jarju S."/>
            <person name="Secka A."/>
            <person name="Antonio M."/>
            <person name="Oren A."/>
            <person name="Chaudhuri R.R."/>
            <person name="La Ragione R."/>
            <person name="Hildebrand F."/>
            <person name="Pallen M.J."/>
        </authorList>
    </citation>
    <scope>NUCLEOTIDE SEQUENCE</scope>
    <source>
        <strain evidence="16">11167</strain>
    </source>
</reference>
<dbReference type="Proteomes" id="UP000823633">
    <property type="component" value="Unassembled WGS sequence"/>
</dbReference>
<feature type="binding site" evidence="13">
    <location>
        <position position="513"/>
    </location>
    <ligand>
        <name>Zn(2+)</name>
        <dbReference type="ChEBI" id="CHEBI:29105"/>
        <note>catalytic</note>
    </ligand>
</feature>
<evidence type="ECO:0000256" key="7">
    <source>
        <dbReference type="ARBA" id="ARBA00022833"/>
    </source>
</evidence>
<evidence type="ECO:0000313" key="16">
    <source>
        <dbReference type="EMBL" id="MBO8442331.1"/>
    </source>
</evidence>
<evidence type="ECO:0000256" key="2">
    <source>
        <dbReference type="ARBA" id="ARBA00022490"/>
    </source>
</evidence>
<comment type="subcellular location">
    <subcellularLocation>
        <location evidence="13">Cytoplasm</location>
    </subcellularLocation>
</comment>
<dbReference type="InterPro" id="IPR047246">
    <property type="entry name" value="ThrRS_anticodon"/>
</dbReference>
<evidence type="ECO:0000256" key="6">
    <source>
        <dbReference type="ARBA" id="ARBA00022741"/>
    </source>
</evidence>
<feature type="binding site" evidence="13">
    <location>
        <position position="387"/>
    </location>
    <ligand>
        <name>Zn(2+)</name>
        <dbReference type="ChEBI" id="CHEBI:29105"/>
        <note>catalytic</note>
    </ligand>
</feature>
<dbReference type="PRINTS" id="PR01047">
    <property type="entry name" value="TRNASYNTHTHR"/>
</dbReference>
<evidence type="ECO:0000256" key="13">
    <source>
        <dbReference type="HAMAP-Rule" id="MF_00184"/>
    </source>
</evidence>
<dbReference type="FunFam" id="3.30.54.20:FF:000002">
    <property type="entry name" value="Threonine--tRNA ligase"/>
    <property type="match status" value="1"/>
</dbReference>
<dbReference type="GO" id="GO:0006435">
    <property type="term" value="P:threonyl-tRNA aminoacylation"/>
    <property type="evidence" value="ECO:0007669"/>
    <property type="project" value="UniProtKB-UniRule"/>
</dbReference>
<dbReference type="EC" id="6.1.1.3" evidence="13"/>
<dbReference type="GO" id="GO:0004829">
    <property type="term" value="F:threonine-tRNA ligase activity"/>
    <property type="evidence" value="ECO:0007669"/>
    <property type="project" value="UniProtKB-UniRule"/>
</dbReference>
<evidence type="ECO:0000256" key="8">
    <source>
        <dbReference type="ARBA" id="ARBA00022840"/>
    </source>
</evidence>
<dbReference type="Pfam" id="PF07973">
    <property type="entry name" value="tRNA_SAD"/>
    <property type="match status" value="1"/>
</dbReference>
<dbReference type="PANTHER" id="PTHR11451:SF44">
    <property type="entry name" value="THREONINE--TRNA LIGASE, CHLOROPLASTIC_MITOCHONDRIAL 2"/>
    <property type="match status" value="1"/>
</dbReference>
<dbReference type="InterPro" id="IPR036621">
    <property type="entry name" value="Anticodon-bd_dom_sf"/>
</dbReference>
<dbReference type="GO" id="GO:0005737">
    <property type="term" value="C:cytoplasm"/>
    <property type="evidence" value="ECO:0007669"/>
    <property type="project" value="UniProtKB-SubCell"/>
</dbReference>
<dbReference type="GO" id="GO:0046872">
    <property type="term" value="F:metal ion binding"/>
    <property type="evidence" value="ECO:0007669"/>
    <property type="project" value="UniProtKB-KW"/>
</dbReference>
<evidence type="ECO:0000256" key="10">
    <source>
        <dbReference type="ARBA" id="ARBA00022917"/>
    </source>
</evidence>
<dbReference type="GO" id="GO:0005524">
    <property type="term" value="F:ATP binding"/>
    <property type="evidence" value="ECO:0007669"/>
    <property type="project" value="UniProtKB-UniRule"/>
</dbReference>
<dbReference type="PROSITE" id="PS50862">
    <property type="entry name" value="AA_TRNA_LIGASE_II"/>
    <property type="match status" value="1"/>
</dbReference>
<protein>
    <recommendedName>
        <fullName evidence="13">Threonine--tRNA ligase</fullName>
        <ecNumber evidence="13">6.1.1.3</ecNumber>
    </recommendedName>
    <alternativeName>
        <fullName evidence="13">Threonyl-tRNA synthetase</fullName>
        <shortName evidence="13">ThrRS</shortName>
    </alternativeName>
</protein>
<feature type="domain" description="Aminoacyl-transfer RNA synthetases class-II family profile" evidence="15">
    <location>
        <begin position="234"/>
        <end position="548"/>
    </location>
</feature>
<dbReference type="AlphaFoldDB" id="A0A9D9E9A7"/>
<proteinExistence type="inferred from homology"/>
<dbReference type="CDD" id="cd00771">
    <property type="entry name" value="ThrRS_core"/>
    <property type="match status" value="1"/>
</dbReference>
<dbReference type="InterPro" id="IPR033728">
    <property type="entry name" value="ThrRS_core"/>
</dbReference>
<dbReference type="Pfam" id="PF00587">
    <property type="entry name" value="tRNA-synt_2b"/>
    <property type="match status" value="1"/>
</dbReference>
<dbReference type="PANTHER" id="PTHR11451">
    <property type="entry name" value="THREONINE-TRNA LIGASE"/>
    <property type="match status" value="1"/>
</dbReference>
<dbReference type="InterPro" id="IPR006195">
    <property type="entry name" value="aa-tRNA-synth_II"/>
</dbReference>
<keyword evidence="10 13" id="KW-0648">Protein biosynthesis</keyword>
<dbReference type="GO" id="GO:0000049">
    <property type="term" value="F:tRNA binding"/>
    <property type="evidence" value="ECO:0007669"/>
    <property type="project" value="UniProtKB-KW"/>
</dbReference>
<keyword evidence="7 13" id="KW-0862">Zinc</keyword>
<dbReference type="EMBL" id="JADIMU010000009">
    <property type="protein sequence ID" value="MBO8442331.1"/>
    <property type="molecule type" value="Genomic_DNA"/>
</dbReference>
<dbReference type="SUPFAM" id="SSF55186">
    <property type="entry name" value="ThrRS/AlaRS common domain"/>
    <property type="match status" value="1"/>
</dbReference>
<dbReference type="InterPro" id="IPR004154">
    <property type="entry name" value="Anticodon-bd"/>
</dbReference>
<dbReference type="SMART" id="SM00863">
    <property type="entry name" value="tRNA_SAD"/>
    <property type="match status" value="1"/>
</dbReference>
<organism evidence="16 17">
    <name type="scientific">Candidatus Aphodenecus pullistercoris</name>
    <dbReference type="NCBI Taxonomy" id="2840669"/>
    <lineage>
        <taxon>Bacteria</taxon>
        <taxon>Pseudomonadati</taxon>
        <taxon>Spirochaetota</taxon>
        <taxon>Spirochaetia</taxon>
        <taxon>Spirochaetales</taxon>
        <taxon>Candidatus Aphodenecus</taxon>
    </lineage>
</organism>
<dbReference type="SUPFAM" id="SSF52954">
    <property type="entry name" value="Class II aaRS ABD-related"/>
    <property type="match status" value="1"/>
</dbReference>
<evidence type="ECO:0000256" key="3">
    <source>
        <dbReference type="ARBA" id="ARBA00022555"/>
    </source>
</evidence>
<evidence type="ECO:0000256" key="12">
    <source>
        <dbReference type="ARBA" id="ARBA00049515"/>
    </source>
</evidence>
<keyword evidence="8 13" id="KW-0067">ATP-binding</keyword>
<keyword evidence="6 13" id="KW-0547">Nucleotide-binding</keyword>
<feature type="region of interest" description="Disordered" evidence="14">
    <location>
        <begin position="1"/>
        <end position="32"/>
    </location>
</feature>
<feature type="binding site" evidence="13">
    <location>
        <position position="336"/>
    </location>
    <ligand>
        <name>Zn(2+)</name>
        <dbReference type="ChEBI" id="CHEBI:29105"/>
        <note>catalytic</note>
    </ligand>
</feature>
<gene>
    <name evidence="13" type="primary">thrS</name>
    <name evidence="16" type="ORF">IAC42_01020</name>
</gene>
<name>A0A9D9E9A7_9SPIR</name>
<evidence type="ECO:0000256" key="11">
    <source>
        <dbReference type="ARBA" id="ARBA00023146"/>
    </source>
</evidence>
<dbReference type="InterPro" id="IPR002314">
    <property type="entry name" value="aa-tRNA-synt_IIb"/>
</dbReference>
<dbReference type="InterPro" id="IPR045864">
    <property type="entry name" value="aa-tRNA-synth_II/BPL/LPL"/>
</dbReference>
<dbReference type="Gene3D" id="3.30.980.10">
    <property type="entry name" value="Threonyl-trna Synthetase, Chain A, domain 2"/>
    <property type="match status" value="1"/>
</dbReference>
<comment type="caution">
    <text evidence="16">The sequence shown here is derived from an EMBL/GenBank/DDBJ whole genome shotgun (WGS) entry which is preliminary data.</text>
</comment>
<keyword evidence="4 13" id="KW-0436">Ligase</keyword>
<evidence type="ECO:0000259" key="15">
    <source>
        <dbReference type="PROSITE" id="PS50862"/>
    </source>
</evidence>
<keyword evidence="9 13" id="KW-0694">RNA-binding</keyword>
<evidence type="ECO:0000256" key="14">
    <source>
        <dbReference type="SAM" id="MobiDB-lite"/>
    </source>
</evidence>